<accession>A0ACC2JIW7</accession>
<comment type="caution">
    <text evidence="1">The sequence shown here is derived from an EMBL/GenBank/DDBJ whole genome shotgun (WGS) entry which is preliminary data.</text>
</comment>
<sequence length="625" mass="70400">MSNTNKRPKHCRRGFPPTEVPPLMPDINGTYPEVVAVQNGTIASSSPLFDDSSRIHEYTGSTDAVDLEKQSHFRESTSHEHVRLSWVRENLRSISGSIRSSACVEIRSLLSRLSSRASRWSRFEALTPAADSFLSALQGLSTDDANTSIIRLCCRPSKMRGETCLHRKFLVAVQGDTIGPELMSNGLDAQCFTNGGGRDVWNQTVLHLAAKWAPNEVALPLLSEFIDKCPNPSTILNIKNIEGRTFMHIVAERWYCLVSQPGIITLASFCSQAARAGYIFILPDSNGRTFFECFLRAFESPEIVNSWNDYQVDECLQSFLELPSNVEFHQITAMIKPILVIEPWVWVFNDLTTVLRRKMTIQATHEIEEVRPPSIENEFHILLRSERPEPENIHRLCCDVTSLNRPSVNDLNGYNSEGKTCVMALIEMTTTGGLDWCDGRFLDTFLEYGADLQLVDRDGNTALHYAVRAQLPMVASRLIDHGVDITVPNLRGETPLVIAAMHLHSRSILQEAGEAGTRYARAQSMLVRLFKDAFRKRDQDKRSQTIVQMWDLLRKSELEFYKRIPSISELEYNHQVAEVEDNPVISELSGNSLRSERPSFLGWPSPPPATRPRLTFYGADGVVFG</sequence>
<proteinExistence type="predicted"/>
<dbReference type="Proteomes" id="UP001153332">
    <property type="component" value="Unassembled WGS sequence"/>
</dbReference>
<reference evidence="1" key="1">
    <citation type="submission" date="2022-12" db="EMBL/GenBank/DDBJ databases">
        <title>Genome Sequence of Lasiodiplodia mahajangana.</title>
        <authorList>
            <person name="Buettner E."/>
        </authorList>
    </citation>
    <scope>NUCLEOTIDE SEQUENCE</scope>
    <source>
        <strain evidence="1">VT137</strain>
    </source>
</reference>
<protein>
    <submittedName>
        <fullName evidence="1">Uncharacterized protein</fullName>
    </submittedName>
</protein>
<gene>
    <name evidence="1" type="ORF">O1611_g6327</name>
</gene>
<dbReference type="EMBL" id="JAPUUL010001477">
    <property type="protein sequence ID" value="KAJ8127307.1"/>
    <property type="molecule type" value="Genomic_DNA"/>
</dbReference>
<evidence type="ECO:0000313" key="2">
    <source>
        <dbReference type="Proteomes" id="UP001153332"/>
    </source>
</evidence>
<name>A0ACC2JIW7_9PEZI</name>
<evidence type="ECO:0000313" key="1">
    <source>
        <dbReference type="EMBL" id="KAJ8127307.1"/>
    </source>
</evidence>
<keyword evidence="2" id="KW-1185">Reference proteome</keyword>
<organism evidence="1 2">
    <name type="scientific">Lasiodiplodia mahajangana</name>
    <dbReference type="NCBI Taxonomy" id="1108764"/>
    <lineage>
        <taxon>Eukaryota</taxon>
        <taxon>Fungi</taxon>
        <taxon>Dikarya</taxon>
        <taxon>Ascomycota</taxon>
        <taxon>Pezizomycotina</taxon>
        <taxon>Dothideomycetes</taxon>
        <taxon>Dothideomycetes incertae sedis</taxon>
        <taxon>Botryosphaeriales</taxon>
        <taxon>Botryosphaeriaceae</taxon>
        <taxon>Lasiodiplodia</taxon>
    </lineage>
</organism>